<keyword evidence="1" id="KW-1133">Transmembrane helix</keyword>
<dbReference type="AlphaFoldDB" id="A0A7X6N0E6"/>
<dbReference type="RefSeq" id="WP_168721264.1">
    <property type="nucleotide sequence ID" value="NZ_JAAXPN010000001.1"/>
</dbReference>
<reference evidence="2 3" key="1">
    <citation type="submission" date="2020-04" db="EMBL/GenBank/DDBJ databases">
        <title>MicrobeNet Type strains.</title>
        <authorList>
            <person name="Nicholson A.C."/>
        </authorList>
    </citation>
    <scope>NUCLEOTIDE SEQUENCE [LARGE SCALE GENOMIC DNA]</scope>
    <source>
        <strain evidence="2 3">CCUG 61472</strain>
    </source>
</reference>
<evidence type="ECO:0008006" key="4">
    <source>
        <dbReference type="Google" id="ProtNLM"/>
    </source>
</evidence>
<comment type="caution">
    <text evidence="2">The sequence shown here is derived from an EMBL/GenBank/DDBJ whole genome shotgun (WGS) entry which is preliminary data.</text>
</comment>
<accession>A0A7X6N0E6</accession>
<proteinExistence type="predicted"/>
<dbReference type="EMBL" id="JAAXPN010000001">
    <property type="protein sequence ID" value="NKZ23471.1"/>
    <property type="molecule type" value="Genomic_DNA"/>
</dbReference>
<gene>
    <name evidence="2" type="ORF">HF964_01430</name>
</gene>
<feature type="transmembrane region" description="Helical" evidence="1">
    <location>
        <begin position="6"/>
        <end position="24"/>
    </location>
</feature>
<keyword evidence="1" id="KW-0812">Transmembrane</keyword>
<name>A0A7X6N0E6_9LACO</name>
<keyword evidence="1" id="KW-0472">Membrane</keyword>
<organism evidence="2 3">
    <name type="scientific">Periweissella fabalis</name>
    <dbReference type="NCBI Taxonomy" id="1070421"/>
    <lineage>
        <taxon>Bacteria</taxon>
        <taxon>Bacillati</taxon>
        <taxon>Bacillota</taxon>
        <taxon>Bacilli</taxon>
        <taxon>Lactobacillales</taxon>
        <taxon>Lactobacillaceae</taxon>
        <taxon>Periweissella</taxon>
    </lineage>
</organism>
<protein>
    <recommendedName>
        <fullName evidence="4">Late embryogenesis abundant protein LEA-2 subgroup domain-containing protein</fullName>
    </recommendedName>
</protein>
<keyword evidence="3" id="KW-1185">Reference proteome</keyword>
<evidence type="ECO:0000313" key="2">
    <source>
        <dbReference type="EMBL" id="NKZ23471.1"/>
    </source>
</evidence>
<sequence length="165" mass="18925">MKIQFTLDTLIALIALAASIYSIFRTNWLDRYSLEVSSFESELSNGEILFGYSVINTSTRVLKVTDLKMYLKGKELKPLNIDRQTDVYQSAIFHQINSSSILDECIYFKKPTILLPGSSFQISVYLKHDPDTIELTADHRIKGFKKTKLFPVNHLNLNDMNNVQN</sequence>
<dbReference type="Proteomes" id="UP000549765">
    <property type="component" value="Unassembled WGS sequence"/>
</dbReference>
<evidence type="ECO:0000313" key="3">
    <source>
        <dbReference type="Proteomes" id="UP000549765"/>
    </source>
</evidence>
<evidence type="ECO:0000256" key="1">
    <source>
        <dbReference type="SAM" id="Phobius"/>
    </source>
</evidence>